<dbReference type="Pfam" id="PF00078">
    <property type="entry name" value="RVT_1"/>
    <property type="match status" value="1"/>
</dbReference>
<evidence type="ECO:0000313" key="2">
    <source>
        <dbReference type="EMBL" id="JAR92490.1"/>
    </source>
</evidence>
<name>A0A147BNY8_IXORI</name>
<protein>
    <submittedName>
        <fullName evidence="2">Putative rna-directed dna polymerase from mobile element jockey-like protein</fullName>
    </submittedName>
</protein>
<dbReference type="InterPro" id="IPR043502">
    <property type="entry name" value="DNA/RNA_pol_sf"/>
</dbReference>
<evidence type="ECO:0000259" key="1">
    <source>
        <dbReference type="PROSITE" id="PS50878"/>
    </source>
</evidence>
<organism evidence="2">
    <name type="scientific">Ixodes ricinus</name>
    <name type="common">Common tick</name>
    <name type="synonym">Acarus ricinus</name>
    <dbReference type="NCBI Taxonomy" id="34613"/>
    <lineage>
        <taxon>Eukaryota</taxon>
        <taxon>Metazoa</taxon>
        <taxon>Ecdysozoa</taxon>
        <taxon>Arthropoda</taxon>
        <taxon>Chelicerata</taxon>
        <taxon>Arachnida</taxon>
        <taxon>Acari</taxon>
        <taxon>Parasitiformes</taxon>
        <taxon>Ixodida</taxon>
        <taxon>Ixodoidea</taxon>
        <taxon>Ixodidae</taxon>
        <taxon>Ixodinae</taxon>
        <taxon>Ixodes</taxon>
    </lineage>
</organism>
<dbReference type="InterPro" id="IPR036691">
    <property type="entry name" value="Endo/exonu/phosph_ase_sf"/>
</dbReference>
<keyword evidence="2" id="KW-0695">RNA-directed DNA polymerase</keyword>
<sequence length="869" mass="100627">TRGGGVAIILKRGISYVLMPEVKNVESLWCKVSFENHYIVVFCVVYRPPDSDLQYLHNLYDYMLANIKSDKIIMTGDINMPEINWDSLYPGLDTADVIIDMLFAFNLTQIVREPTRVQGSSRSLLDVVFLSDHFPRAQTDVEVVEGISDHKIVVCTVPVRSSAISHGCAKYVLDFYKADDASIQTYLAHEFNDFQELYDETDTSMDELWQKLKSIINHCITKFIPTKRKMIRKINPWISREIIHLKRKLKRLRKSSKKRPLVNHNPTISELSRLLKSKIKEAKHKYYNITLHNFMKASPRKFWNHIIPRKSKTSNMSASEAQKMAEEFSSFFKSVFTADNGRENLILLSKTYADKDLGSLQITEAGVLKLLLDLDAKKGTGPDEIPNMFLKKYAEWMSKYLVLIFNKSLSLSSVPAEWKVAKVIPIHKSGDCSLTSNYRPISLTCTCCKIMEHIILKFLTEFTEKHNILNAHQHGFRRGLSTTSQLIETLHDFSMGINNRRQIDVIYLDLSKAFDRVSHVKLVRKLKHIMGEGPVIKWIEEYLRNRFQFVYYEGQVSKPVAVESGVPQGSVLAPLLFLLYINDMVEGTDANIRLFADDCIIYHDISCQDDQEILNRSLKKVADWCSEWQMVLNTEKTLCMCLTNKKKNVLDFPYSLDGKILRRVNEYKYLGVVLTSNLNWNAHVKYVSSKALVKLFFLKRTLKHSSLETKLLAYTTLVRPVLEYALIAWFPHTQTNINILESVQRKAIRFVHHKYGRFDSPTELLKRSSLLTIADRAKLGRLKFLYLLLNDAFKIDKNKYVNFSQTRTTRHKHCNTLTEYSFNNNTFRYSFFPSAVRDWNSLDPLFFNNTNVDPFIQALEQDLLSKFMS</sequence>
<dbReference type="PANTHER" id="PTHR33332">
    <property type="entry name" value="REVERSE TRANSCRIPTASE DOMAIN-CONTAINING PROTEIN"/>
    <property type="match status" value="1"/>
</dbReference>
<dbReference type="CDD" id="cd01650">
    <property type="entry name" value="RT_nLTR_like"/>
    <property type="match status" value="1"/>
</dbReference>
<dbReference type="GO" id="GO:0003964">
    <property type="term" value="F:RNA-directed DNA polymerase activity"/>
    <property type="evidence" value="ECO:0007669"/>
    <property type="project" value="UniProtKB-KW"/>
</dbReference>
<keyword evidence="2" id="KW-0548">Nucleotidyltransferase</keyword>
<proteinExistence type="predicted"/>
<dbReference type="SUPFAM" id="SSF56219">
    <property type="entry name" value="DNase I-like"/>
    <property type="match status" value="1"/>
</dbReference>
<dbReference type="Pfam" id="PF14529">
    <property type="entry name" value="Exo_endo_phos_2"/>
    <property type="match status" value="1"/>
</dbReference>
<dbReference type="AlphaFoldDB" id="A0A147BNY8"/>
<accession>A0A147BNY8</accession>
<feature type="non-terminal residue" evidence="2">
    <location>
        <position position="1"/>
    </location>
</feature>
<dbReference type="Gene3D" id="3.60.10.10">
    <property type="entry name" value="Endonuclease/exonuclease/phosphatase"/>
    <property type="match status" value="1"/>
</dbReference>
<dbReference type="InterPro" id="IPR000477">
    <property type="entry name" value="RT_dom"/>
</dbReference>
<dbReference type="PROSITE" id="PS50878">
    <property type="entry name" value="RT_POL"/>
    <property type="match status" value="1"/>
</dbReference>
<reference evidence="2" key="1">
    <citation type="journal article" date="2018" name="PLoS Negl. Trop. Dis.">
        <title>Sialome diversity of ticks revealed by RNAseq of single tick salivary glands.</title>
        <authorList>
            <person name="Perner J."/>
            <person name="Kropackova S."/>
            <person name="Kopacek P."/>
            <person name="Ribeiro J.M."/>
        </authorList>
    </citation>
    <scope>NUCLEOTIDE SEQUENCE</scope>
    <source>
        <strain evidence="2">Siblings of single egg batch collected in Ceske Budejovice</strain>
        <tissue evidence="2">Salivary glands</tissue>
    </source>
</reference>
<feature type="domain" description="Reverse transcriptase" evidence="1">
    <location>
        <begin position="407"/>
        <end position="674"/>
    </location>
</feature>
<dbReference type="SUPFAM" id="SSF56672">
    <property type="entry name" value="DNA/RNA polymerases"/>
    <property type="match status" value="1"/>
</dbReference>
<keyword evidence="2" id="KW-0808">Transferase</keyword>
<dbReference type="InterPro" id="IPR005135">
    <property type="entry name" value="Endo/exonuclease/phosphatase"/>
</dbReference>
<dbReference type="EMBL" id="GEGO01002914">
    <property type="protein sequence ID" value="JAR92490.1"/>
    <property type="molecule type" value="Transcribed_RNA"/>
</dbReference>